<dbReference type="Gene3D" id="3.30.70.330">
    <property type="match status" value="1"/>
</dbReference>
<feature type="region of interest" description="Disordered" evidence="11">
    <location>
        <begin position="356"/>
        <end position="404"/>
    </location>
</feature>
<dbReference type="OMA" id="GRERVGW"/>
<evidence type="ECO:0000259" key="13">
    <source>
        <dbReference type="PROSITE" id="PS50199"/>
    </source>
</evidence>
<accession>A0A0R0L0D4</accession>
<dbReference type="InterPro" id="IPR036443">
    <property type="entry name" value="Znf_RanBP2_sf"/>
</dbReference>
<reference evidence="14 15" key="1">
    <citation type="journal article" date="2010" name="Nature">
        <title>Genome sequence of the palaeopolyploid soybean.</title>
        <authorList>
            <person name="Schmutz J."/>
            <person name="Cannon S.B."/>
            <person name="Schlueter J."/>
            <person name="Ma J."/>
            <person name="Mitros T."/>
            <person name="Nelson W."/>
            <person name="Hyten D.L."/>
            <person name="Song Q."/>
            <person name="Thelen J.J."/>
            <person name="Cheng J."/>
            <person name="Xu D."/>
            <person name="Hellsten U."/>
            <person name="May G.D."/>
            <person name="Yu Y."/>
            <person name="Sakurai T."/>
            <person name="Umezawa T."/>
            <person name="Bhattacharyya M.K."/>
            <person name="Sandhu D."/>
            <person name="Valliyodan B."/>
            <person name="Lindquist E."/>
            <person name="Peto M."/>
            <person name="Grant D."/>
            <person name="Shu S."/>
            <person name="Goodstein D."/>
            <person name="Barry K."/>
            <person name="Futrell-Griggs M."/>
            <person name="Abernathy B."/>
            <person name="Du J."/>
            <person name="Tian Z."/>
            <person name="Zhu L."/>
            <person name="Gill N."/>
            <person name="Joshi T."/>
            <person name="Libault M."/>
            <person name="Sethuraman A."/>
            <person name="Zhang X.-C."/>
            <person name="Shinozaki K."/>
            <person name="Nguyen H.T."/>
            <person name="Wing R.A."/>
            <person name="Cregan P."/>
            <person name="Specht J."/>
            <person name="Grimwood J."/>
            <person name="Rokhsar D."/>
            <person name="Stacey G."/>
            <person name="Shoemaker R.C."/>
            <person name="Jackson S.A."/>
        </authorList>
    </citation>
    <scope>NUCLEOTIDE SEQUENCE [LARGE SCALE GENOMIC DNA]</scope>
    <source>
        <strain evidence="15">cv. Williams 82</strain>
        <tissue evidence="14">Callus</tissue>
    </source>
</reference>
<evidence type="ECO:0000256" key="4">
    <source>
        <dbReference type="ARBA" id="ARBA00022833"/>
    </source>
</evidence>
<dbReference type="PROSITE" id="PS01358">
    <property type="entry name" value="ZF_RANBP2_1"/>
    <property type="match status" value="1"/>
</dbReference>
<dbReference type="Gene3D" id="4.10.1060.10">
    <property type="entry name" value="Zinc finger, RanBP2-type"/>
    <property type="match status" value="1"/>
</dbReference>
<dbReference type="OrthoDB" id="76445at2759"/>
<comment type="similarity">
    <text evidence="8">Belongs to the TAF15 family.</text>
</comment>
<dbReference type="SMR" id="A0A0R0L0D4"/>
<dbReference type="SMART" id="SM00547">
    <property type="entry name" value="ZnF_RBZ"/>
    <property type="match status" value="1"/>
</dbReference>
<evidence type="ECO:0000256" key="1">
    <source>
        <dbReference type="ARBA" id="ARBA00004123"/>
    </source>
</evidence>
<protein>
    <recommendedName>
        <fullName evidence="17">Transcription initiation factor TFIID subunit 15b</fullName>
    </recommendedName>
</protein>
<evidence type="ECO:0000313" key="15">
    <source>
        <dbReference type="EnsemblPlants" id="KRH72742"/>
    </source>
</evidence>
<feature type="domain" description="RanBP2-type" evidence="13">
    <location>
        <begin position="49"/>
        <end position="80"/>
    </location>
</feature>
<dbReference type="PRINTS" id="PR01228">
    <property type="entry name" value="EGGSHELL"/>
</dbReference>
<dbReference type="GO" id="GO:0003723">
    <property type="term" value="F:RNA binding"/>
    <property type="evidence" value="ECO:0007669"/>
    <property type="project" value="UniProtKB-UniRule"/>
</dbReference>
<evidence type="ECO:0000256" key="10">
    <source>
        <dbReference type="PROSITE-ProRule" id="PRU00322"/>
    </source>
</evidence>
<dbReference type="KEGG" id="gmx:100813547"/>
<organism evidence="14">
    <name type="scientific">Glycine max</name>
    <name type="common">Soybean</name>
    <name type="synonym">Glycine hispida</name>
    <dbReference type="NCBI Taxonomy" id="3847"/>
    <lineage>
        <taxon>Eukaryota</taxon>
        <taxon>Viridiplantae</taxon>
        <taxon>Streptophyta</taxon>
        <taxon>Embryophyta</taxon>
        <taxon>Tracheophyta</taxon>
        <taxon>Spermatophyta</taxon>
        <taxon>Magnoliopsida</taxon>
        <taxon>eudicotyledons</taxon>
        <taxon>Gunneridae</taxon>
        <taxon>Pentapetalae</taxon>
        <taxon>rosids</taxon>
        <taxon>fabids</taxon>
        <taxon>Fabales</taxon>
        <taxon>Fabaceae</taxon>
        <taxon>Papilionoideae</taxon>
        <taxon>50 kb inversion clade</taxon>
        <taxon>NPAAA clade</taxon>
        <taxon>indigoferoid/millettioid clade</taxon>
        <taxon>Phaseoleae</taxon>
        <taxon>Glycine</taxon>
        <taxon>Glycine subgen. Soja</taxon>
    </lineage>
</organism>
<keyword evidence="2" id="KW-0479">Metal-binding</keyword>
<feature type="compositionally biased region" description="Gly residues" evidence="11">
    <location>
        <begin position="39"/>
        <end position="48"/>
    </location>
</feature>
<evidence type="ECO:0000256" key="8">
    <source>
        <dbReference type="ARBA" id="ARBA00061442"/>
    </source>
</evidence>
<feature type="compositionally biased region" description="Gly residues" evidence="11">
    <location>
        <begin position="9"/>
        <end position="32"/>
    </location>
</feature>
<proteinExistence type="inferred from homology"/>
<feature type="compositionally biased region" description="Gly residues" evidence="11">
    <location>
        <begin position="128"/>
        <end position="137"/>
    </location>
</feature>
<keyword evidence="5 9" id="KW-0694">RNA-binding</keyword>
<dbReference type="Gramene" id="KRH72742">
    <property type="protein sequence ID" value="KRH72742"/>
    <property type="gene ID" value="GLYMA_02G230600"/>
</dbReference>
<dbReference type="EnsemblPlants" id="KRH72742">
    <property type="protein sequence ID" value="KRH72742"/>
    <property type="gene ID" value="GLYMA_02G230600"/>
</dbReference>
<dbReference type="PANTHER" id="PTHR12999">
    <property type="entry name" value="ZINC FINGER RAN-BINDING DOMAIN-CONTAINING PROTEIN 2 ZRANB2-RELATED"/>
    <property type="match status" value="1"/>
</dbReference>
<evidence type="ECO:0000259" key="12">
    <source>
        <dbReference type="PROSITE" id="PS50102"/>
    </source>
</evidence>
<gene>
    <name evidence="15" type="primary">LOC100813547</name>
    <name evidence="14" type="ORF">GLYMA_02G230600</name>
</gene>
<evidence type="ECO:0000256" key="5">
    <source>
        <dbReference type="ARBA" id="ARBA00022884"/>
    </source>
</evidence>
<dbReference type="InterPro" id="IPR035979">
    <property type="entry name" value="RBD_domain_sf"/>
</dbReference>
<dbReference type="EMBL" id="CM000835">
    <property type="protein sequence ID" value="KRH72742.1"/>
    <property type="molecule type" value="Genomic_DNA"/>
</dbReference>
<dbReference type="InterPro" id="IPR000504">
    <property type="entry name" value="RRM_dom"/>
</dbReference>
<reference evidence="15" key="2">
    <citation type="submission" date="2018-02" db="UniProtKB">
        <authorList>
            <consortium name="EnsemblPlants"/>
        </authorList>
    </citation>
    <scope>IDENTIFICATION</scope>
    <source>
        <strain evidence="15">Williams 82</strain>
    </source>
</reference>
<evidence type="ECO:0000256" key="9">
    <source>
        <dbReference type="PROSITE-ProRule" id="PRU00176"/>
    </source>
</evidence>
<dbReference type="STRING" id="3847.A0A0R0L0D4"/>
<keyword evidence="4" id="KW-0862">Zinc</keyword>
<evidence type="ECO:0000313" key="16">
    <source>
        <dbReference type="Proteomes" id="UP000008827"/>
    </source>
</evidence>
<feature type="domain" description="RRM" evidence="12">
    <location>
        <begin position="264"/>
        <end position="355"/>
    </location>
</feature>
<feature type="region of interest" description="Disordered" evidence="11">
    <location>
        <begin position="71"/>
        <end position="252"/>
    </location>
</feature>
<keyword evidence="16" id="KW-1185">Reference proteome</keyword>
<dbReference type="InterPro" id="IPR001876">
    <property type="entry name" value="Znf_RanBP2"/>
</dbReference>
<dbReference type="GO" id="GO:0008270">
    <property type="term" value="F:zinc ion binding"/>
    <property type="evidence" value="ECO:0007669"/>
    <property type="project" value="UniProtKB-KW"/>
</dbReference>
<dbReference type="Proteomes" id="UP000008827">
    <property type="component" value="Chromosome 2"/>
</dbReference>
<dbReference type="SMART" id="SM00360">
    <property type="entry name" value="RRM"/>
    <property type="match status" value="1"/>
</dbReference>
<comment type="function">
    <text evidence="7">TAFs are components of the transcription factor IID (TFIID) complex that is essential for mediating regulation of RNA polymerase transcription.</text>
</comment>
<dbReference type="RefSeq" id="XP_003518322.1">
    <property type="nucleotide sequence ID" value="XM_003518274.5"/>
</dbReference>
<comment type="subcellular location">
    <subcellularLocation>
        <location evidence="1">Nucleus</location>
    </subcellularLocation>
</comment>
<keyword evidence="6" id="KW-0539">Nucleus</keyword>
<feature type="compositionally biased region" description="Low complexity" evidence="11">
    <location>
        <begin position="189"/>
        <end position="203"/>
    </location>
</feature>
<dbReference type="GeneID" id="100813547"/>
<evidence type="ECO:0000256" key="7">
    <source>
        <dbReference type="ARBA" id="ARBA00058775"/>
    </source>
</evidence>
<dbReference type="SUPFAM" id="SSF54928">
    <property type="entry name" value="RNA-binding domain, RBD"/>
    <property type="match status" value="1"/>
</dbReference>
<evidence type="ECO:0000256" key="3">
    <source>
        <dbReference type="ARBA" id="ARBA00022771"/>
    </source>
</evidence>
<dbReference type="PROSITE" id="PS50102">
    <property type="entry name" value="RRM"/>
    <property type="match status" value="1"/>
</dbReference>
<name>A0A0R0L0D4_SOYBN</name>
<evidence type="ECO:0000256" key="11">
    <source>
        <dbReference type="SAM" id="MobiDB-lite"/>
    </source>
</evidence>
<dbReference type="AlphaFoldDB" id="A0A0R0L0D4"/>
<dbReference type="InterPro" id="IPR012677">
    <property type="entry name" value="Nucleotide-bd_a/b_plait_sf"/>
</dbReference>
<feature type="compositionally biased region" description="Gly residues" evidence="11">
    <location>
        <begin position="229"/>
        <end position="241"/>
    </location>
</feature>
<dbReference type="Pfam" id="PF00076">
    <property type="entry name" value="RRM_1"/>
    <property type="match status" value="1"/>
</dbReference>
<evidence type="ECO:0000313" key="14">
    <source>
        <dbReference type="EMBL" id="KRH72742.1"/>
    </source>
</evidence>
<evidence type="ECO:0000256" key="2">
    <source>
        <dbReference type="ARBA" id="ARBA00022723"/>
    </source>
</evidence>
<dbReference type="PROSITE" id="PS50199">
    <property type="entry name" value="ZF_RANBP2_2"/>
    <property type="match status" value="1"/>
</dbReference>
<feature type="region of interest" description="Disordered" evidence="11">
    <location>
        <begin position="1"/>
        <end position="59"/>
    </location>
</feature>
<keyword evidence="3 10" id="KW-0863">Zinc-finger</keyword>
<dbReference type="PANTHER" id="PTHR12999:SF7">
    <property type="entry name" value="TRANSCRIPTION INITIATION FACTOR TFIID SUBUNIT 15B"/>
    <property type="match status" value="1"/>
</dbReference>
<feature type="compositionally biased region" description="Gly residues" evidence="11">
    <location>
        <begin position="84"/>
        <end position="120"/>
    </location>
</feature>
<dbReference type="CDD" id="cd12280">
    <property type="entry name" value="RRM_FET"/>
    <property type="match status" value="1"/>
</dbReference>
<reference evidence="14" key="3">
    <citation type="submission" date="2018-07" db="EMBL/GenBank/DDBJ databases">
        <title>WGS assembly of Glycine max.</title>
        <authorList>
            <person name="Schmutz J."/>
            <person name="Cannon S."/>
            <person name="Schlueter J."/>
            <person name="Ma J."/>
            <person name="Mitros T."/>
            <person name="Nelson W."/>
            <person name="Hyten D."/>
            <person name="Song Q."/>
            <person name="Thelen J."/>
            <person name="Cheng J."/>
            <person name="Xu D."/>
            <person name="Hellsten U."/>
            <person name="May G."/>
            <person name="Yu Y."/>
            <person name="Sakurai T."/>
            <person name="Umezawa T."/>
            <person name="Bhattacharyya M."/>
            <person name="Sandhu D."/>
            <person name="Valliyodan B."/>
            <person name="Lindquist E."/>
            <person name="Peto M."/>
            <person name="Grant D."/>
            <person name="Shu S."/>
            <person name="Goodstein D."/>
            <person name="Barry K."/>
            <person name="Futrell-Griggs M."/>
            <person name="Abernathy B."/>
            <person name="Du J."/>
            <person name="Tian Z."/>
            <person name="Zhu L."/>
            <person name="Gill N."/>
            <person name="Joshi T."/>
            <person name="Libault M."/>
            <person name="Sethuraman A."/>
            <person name="Zhang X."/>
            <person name="Shinozaki K."/>
            <person name="Nguyen H."/>
            <person name="Wing R."/>
            <person name="Cregan P."/>
            <person name="Specht J."/>
            <person name="Grimwood J."/>
            <person name="Rokhsar D."/>
            <person name="Stacey G."/>
            <person name="Shoemaker R."/>
            <person name="Jackson S."/>
        </authorList>
    </citation>
    <scope>NUCLEOTIDE SEQUENCE</scope>
    <source>
        <tissue evidence="14">Callus</tissue>
    </source>
</reference>
<evidence type="ECO:0000256" key="6">
    <source>
        <dbReference type="ARBA" id="ARBA00023242"/>
    </source>
</evidence>
<dbReference type="FunFam" id="4.10.1060.10:FF:000008">
    <property type="entry name" value="TATA-binding protein-associated factor 2N isoform X1"/>
    <property type="match status" value="1"/>
</dbReference>
<evidence type="ECO:0008006" key="17">
    <source>
        <dbReference type="Google" id="ProtNLM"/>
    </source>
</evidence>
<sequence length="404" mass="41036">MSGTYDQDGGYGGAASAGYGHGGRGGGGFGGRGGDRGGRSGGRGGGSGRDGDWRCPNPSCGNLNFARRAECNKCGAPSPSGSNDRGGGGGYNRGGHGNSRGGRSGNFDGGRGNGYNGGSRGNNNSSRSGGGNRGGSFSGSQGFDDGGYGQVPPPAAQSYGGAGGNYPPAYGSYGGNSNYETDVVPPPASYTGGPASGPPSYGSNAVTSGNNVADARYGGRSGPPVGNDSGYGAGSQGGFGGAPAEPPAKVKQCDENCGDSCDNSRIYISNLPPDVTIEELRELFGGIGQVGRIKQKRGYKDQWPWNIKLYTDEKGNNKGDGCLVYEDPSAAHSAGSFYNNYDLRGYKIGVAMAEKSAPKAPPAYNHGGNRSGYGGDRRRDNYRDGGSSGPDRRDNYGGNRSRPY</sequence>
<dbReference type="SUPFAM" id="SSF90209">
    <property type="entry name" value="Ran binding protein zinc finger-like"/>
    <property type="match status" value="1"/>
</dbReference>
<dbReference type="PaxDb" id="3847-GLYMA02G39640.2"/>
<dbReference type="GO" id="GO:0005634">
    <property type="term" value="C:nucleus"/>
    <property type="evidence" value="ECO:0007669"/>
    <property type="project" value="UniProtKB-SubCell"/>
</dbReference>